<proteinExistence type="predicted"/>
<evidence type="ECO:0000313" key="1">
    <source>
        <dbReference type="EMBL" id="MEM0577460.1"/>
    </source>
</evidence>
<dbReference type="RefSeq" id="WP_342692359.1">
    <property type="nucleotide sequence ID" value="NZ_JBCGDP010000013.1"/>
</dbReference>
<name>A0ABU9NQ75_9FLAO</name>
<evidence type="ECO:0008006" key="3">
    <source>
        <dbReference type="Google" id="ProtNLM"/>
    </source>
</evidence>
<gene>
    <name evidence="1" type="ORF">WFZ86_13205</name>
</gene>
<evidence type="ECO:0000313" key="2">
    <source>
        <dbReference type="Proteomes" id="UP001468798"/>
    </source>
</evidence>
<keyword evidence="2" id="KW-1185">Reference proteome</keyword>
<protein>
    <recommendedName>
        <fullName evidence="3">Ribosome maturation factor RimP</fullName>
    </recommendedName>
</protein>
<dbReference type="Proteomes" id="UP001468798">
    <property type="component" value="Unassembled WGS sequence"/>
</dbReference>
<accession>A0ABU9NQ75</accession>
<sequence>MKKYLGQLISIEFDDLKEIFSGFLIDYSEEWILLRKNPVDFILDGYILLKHKKVKTIHRDEDHEFTEKIIRLKGEKTTTDTIIPIQNLATIVSFLDENYSVFQFSKKSTRIAYLGKLISLSKDELIIDFLDTRGEYGGDLSVKPEKIRTIEFDTDYIKAIQLVIPDDEN</sequence>
<organism evidence="1 2">
    <name type="scientific">Flavobacterium polysaccharolyticum</name>
    <dbReference type="NCBI Taxonomy" id="3133148"/>
    <lineage>
        <taxon>Bacteria</taxon>
        <taxon>Pseudomonadati</taxon>
        <taxon>Bacteroidota</taxon>
        <taxon>Flavobacteriia</taxon>
        <taxon>Flavobacteriales</taxon>
        <taxon>Flavobacteriaceae</taxon>
        <taxon>Flavobacterium</taxon>
    </lineage>
</organism>
<dbReference type="EMBL" id="JBCGDP010000013">
    <property type="protein sequence ID" value="MEM0577460.1"/>
    <property type="molecule type" value="Genomic_DNA"/>
</dbReference>
<comment type="caution">
    <text evidence="1">The sequence shown here is derived from an EMBL/GenBank/DDBJ whole genome shotgun (WGS) entry which is preliminary data.</text>
</comment>
<reference evidence="1 2" key="1">
    <citation type="submission" date="2024-03" db="EMBL/GenBank/DDBJ databases">
        <title>Two novel species of the genus Flavobacterium exhibiting potentially degradation of complex polysaccharides.</title>
        <authorList>
            <person name="Lian X."/>
        </authorList>
    </citation>
    <scope>NUCLEOTIDE SEQUENCE [LARGE SCALE GENOMIC DNA]</scope>
    <source>
        <strain evidence="1 2">N6</strain>
    </source>
</reference>